<dbReference type="AlphaFoldDB" id="A0AAE3SJV0"/>
<comment type="caution">
    <text evidence="2">The sequence shown here is derived from an EMBL/GenBank/DDBJ whole genome shotgun (WGS) entry which is preliminary data.</text>
</comment>
<gene>
    <name evidence="2" type="ORF">OM074_09605</name>
</gene>
<sequence>MFSFQSTQLYFLRLLLILCIPATFNTNDITAQKGMYHTFYIDSLIKNTTINDSLDYNIEKWKALPLDQRFFILDTIEYNRNQTSTLIPNVRNYKDFVMSLKFYPDPNLKIDFKPTLVNKELLYQEDGYFFVLNNNRQTDFIKTEPFSIKKKNEEIFISNPHLVKHVLKTIPEPHRLITDRQHLNKRSAEEGIRSLLTRDINKPDKLKEKKKIKGPWTLTGIESIQLSQAYLENWTKGGENSVSLLSDLLLNANYKKDKNEWENYVRHKVGVISSESYATQINTDQIEMNSKYGMKASKRWYYSALYDFKTQFFNGYNNKNREEIISGFMSPAYFTVALGMDYKKDKVFTLLLSPLTAKLTYVMDTVKVNQDKYIKNGKLEGKRSAFSNGASIVNNINWKISTELSLVSKIDAYISYFTKDDIQQVDWELIFNMRVNRFLSTRINTQLRYFNNESDKIQLRENFTIGFNYKF</sequence>
<feature type="chain" id="PRO_5042208668" evidence="1">
    <location>
        <begin position="25"/>
        <end position="471"/>
    </location>
</feature>
<dbReference type="RefSeq" id="WP_301199249.1">
    <property type="nucleotide sequence ID" value="NZ_JAPDPI010000017.1"/>
</dbReference>
<dbReference type="Pfam" id="PF11276">
    <property type="entry name" value="DUF3078"/>
    <property type="match status" value="1"/>
</dbReference>
<proteinExistence type="predicted"/>
<protein>
    <submittedName>
        <fullName evidence="2">DUF3078 domain-containing protein</fullName>
    </submittedName>
</protein>
<name>A0AAE3SJV0_9BACT</name>
<dbReference type="EMBL" id="JAPDPI010000017">
    <property type="protein sequence ID" value="MCW3805884.1"/>
    <property type="molecule type" value="Genomic_DNA"/>
</dbReference>
<organism evidence="2 3">
    <name type="scientific">Plebeiibacterium marinum</name>
    <dbReference type="NCBI Taxonomy" id="2992111"/>
    <lineage>
        <taxon>Bacteria</taxon>
        <taxon>Pseudomonadati</taxon>
        <taxon>Bacteroidota</taxon>
        <taxon>Bacteroidia</taxon>
        <taxon>Marinilabiliales</taxon>
        <taxon>Marinilabiliaceae</taxon>
        <taxon>Plebeiibacterium</taxon>
    </lineage>
</organism>
<dbReference type="InterPro" id="IPR021428">
    <property type="entry name" value="DUF3078"/>
</dbReference>
<feature type="signal peptide" evidence="1">
    <location>
        <begin position="1"/>
        <end position="24"/>
    </location>
</feature>
<evidence type="ECO:0000313" key="3">
    <source>
        <dbReference type="Proteomes" id="UP001207408"/>
    </source>
</evidence>
<accession>A0AAE3SJV0</accession>
<keyword evidence="1" id="KW-0732">Signal</keyword>
<reference evidence="2" key="1">
    <citation type="submission" date="2022-10" db="EMBL/GenBank/DDBJ databases">
        <authorList>
            <person name="Yu W.X."/>
        </authorList>
    </citation>
    <scope>NUCLEOTIDE SEQUENCE</scope>
    <source>
        <strain evidence="2">D04</strain>
    </source>
</reference>
<dbReference type="Proteomes" id="UP001207408">
    <property type="component" value="Unassembled WGS sequence"/>
</dbReference>
<evidence type="ECO:0000256" key="1">
    <source>
        <dbReference type="SAM" id="SignalP"/>
    </source>
</evidence>
<keyword evidence="3" id="KW-1185">Reference proteome</keyword>
<evidence type="ECO:0000313" key="2">
    <source>
        <dbReference type="EMBL" id="MCW3805884.1"/>
    </source>
</evidence>